<dbReference type="RefSeq" id="WP_080176137.1">
    <property type="nucleotide sequence ID" value="NZ_AP024855.1"/>
</dbReference>
<keyword evidence="3 7" id="KW-0732">Signal</keyword>
<dbReference type="GO" id="GO:0042597">
    <property type="term" value="C:periplasmic space"/>
    <property type="evidence" value="ECO:0007669"/>
    <property type="project" value="UniProtKB-SubCell"/>
</dbReference>
<evidence type="ECO:0000256" key="2">
    <source>
        <dbReference type="ARBA" id="ARBA00022448"/>
    </source>
</evidence>
<feature type="binding site" evidence="6">
    <location>
        <position position="33"/>
    </location>
    <ligand>
        <name>spermidine</name>
        <dbReference type="ChEBI" id="CHEBI:57834"/>
    </ligand>
</feature>
<feature type="chain" id="PRO_5012775259" description="Putrescine-binding periplasmic protein" evidence="7">
    <location>
        <begin position="23"/>
        <end position="343"/>
    </location>
</feature>
<feature type="binding site" evidence="6">
    <location>
        <position position="82"/>
    </location>
    <ligand>
        <name>spermidine</name>
        <dbReference type="ChEBI" id="CHEBI:57834"/>
    </ligand>
</feature>
<dbReference type="EMBL" id="FUWP01000026">
    <property type="protein sequence ID" value="SKA53516.1"/>
    <property type="molecule type" value="Genomic_DNA"/>
</dbReference>
<comment type="function">
    <text evidence="5">Required for the activity of the bacterial periplasmic transport system of putrescine.</text>
</comment>
<keyword evidence="2 5" id="KW-0813">Transport</keyword>
<evidence type="ECO:0000256" key="4">
    <source>
        <dbReference type="ARBA" id="ARBA00022764"/>
    </source>
</evidence>
<dbReference type="PRINTS" id="PR00909">
    <property type="entry name" value="SPERMDNBNDNG"/>
</dbReference>
<dbReference type="PANTHER" id="PTHR30222">
    <property type="entry name" value="SPERMIDINE/PUTRESCINE-BINDING PERIPLASMIC PROTEIN"/>
    <property type="match status" value="1"/>
</dbReference>
<dbReference type="PIRSF" id="PIRSF019574">
    <property type="entry name" value="Periplasmic_polyamine_BP"/>
    <property type="match status" value="1"/>
</dbReference>
<accession>A0A1T4ULN0</accession>
<dbReference type="InterPro" id="IPR006059">
    <property type="entry name" value="SBP"/>
</dbReference>
<proteinExistence type="inferred from homology"/>
<dbReference type="Pfam" id="PF13416">
    <property type="entry name" value="SBP_bac_8"/>
    <property type="match status" value="1"/>
</dbReference>
<evidence type="ECO:0000256" key="7">
    <source>
        <dbReference type="SAM" id="SignalP"/>
    </source>
</evidence>
<dbReference type="GO" id="GO:0019808">
    <property type="term" value="F:polyamine binding"/>
    <property type="evidence" value="ECO:0007669"/>
    <property type="project" value="InterPro"/>
</dbReference>
<evidence type="ECO:0000313" key="8">
    <source>
        <dbReference type="EMBL" id="SKA53516.1"/>
    </source>
</evidence>
<evidence type="ECO:0000256" key="5">
    <source>
        <dbReference type="PIRNR" id="PIRNR019574"/>
    </source>
</evidence>
<comment type="similarity">
    <text evidence="5">Belongs to the bacterial solute-binding protein PotD/PotF family.</text>
</comment>
<dbReference type="OrthoDB" id="9769319at2"/>
<dbReference type="CDD" id="cd13590">
    <property type="entry name" value="PBP2_PotD_PotF_like"/>
    <property type="match status" value="1"/>
</dbReference>
<evidence type="ECO:0000256" key="3">
    <source>
        <dbReference type="ARBA" id="ARBA00022729"/>
    </source>
</evidence>
<comment type="subcellular location">
    <subcellularLocation>
        <location evidence="1 5">Periplasm</location>
    </subcellularLocation>
</comment>
<evidence type="ECO:0000256" key="1">
    <source>
        <dbReference type="ARBA" id="ARBA00004418"/>
    </source>
</evidence>
<name>A0A1T4ULN0_9GAMM</name>
<evidence type="ECO:0000256" key="6">
    <source>
        <dbReference type="PIRSR" id="PIRSR019574-1"/>
    </source>
</evidence>
<keyword evidence="4 5" id="KW-0574">Periplasm</keyword>
<dbReference type="PANTHER" id="PTHR30222:SF17">
    <property type="entry name" value="SPERMIDINE_PUTRESCINE-BINDING PERIPLASMIC PROTEIN"/>
    <property type="match status" value="1"/>
</dbReference>
<feature type="signal peptide" evidence="7">
    <location>
        <begin position="1"/>
        <end position="22"/>
    </location>
</feature>
<dbReference type="Proteomes" id="UP000191116">
    <property type="component" value="Unassembled WGS sequence"/>
</dbReference>
<dbReference type="AlphaFoldDB" id="A0A1T4ULN0"/>
<gene>
    <name evidence="8" type="primary">potD_3</name>
    <name evidence="8" type="ORF">CZ814_03424</name>
</gene>
<protein>
    <recommendedName>
        <fullName evidence="5">Putrescine-binding periplasmic protein</fullName>
    </recommendedName>
</protein>
<sequence length="343" mass="38901">MFKKNLLVSLLFSSFVAQPALADTTLNIYNWSEYLPTELLTKFTKETDIKVNYSTFESNETMYTKIKMIDGKGYDLVFPSTYYVSKMADEGLLALLDHSKITAFSKLDSTILNQPFDPNNQYSLPYVWGSTALGYDSDRIESQQITQWKDLWKPEFKGNVLLTDDPRDVFGMALIMNGHSVNSRDEAEIKQAYETLKTLIPNVAVFNSDAPHIPYIAGEVSVGMQWNGTAVRAENENPALKFAYPQEGTIFWMDNMVIPAASQNKDAAYQFINFLLKPENQAKIITEIGYAAPNLDALQNLPENIRQSEIIFPPKAIKQKGQFLADVGDATALYQRYWMELKK</sequence>
<dbReference type="Gene3D" id="3.40.190.10">
    <property type="entry name" value="Periplasmic binding protein-like II"/>
    <property type="match status" value="2"/>
</dbReference>
<evidence type="ECO:0000313" key="9">
    <source>
        <dbReference type="Proteomes" id="UP000191116"/>
    </source>
</evidence>
<reference evidence="8 9" key="1">
    <citation type="submission" date="2017-02" db="EMBL/GenBank/DDBJ databases">
        <authorList>
            <person name="Peterson S.W."/>
        </authorList>
    </citation>
    <scope>NUCLEOTIDE SEQUENCE [LARGE SCALE GENOMIC DNA]</scope>
    <source>
        <strain evidence="8 9">CECT 9189</strain>
    </source>
</reference>
<organism evidence="8 9">
    <name type="scientific">Photobacterium toruni</name>
    <dbReference type="NCBI Taxonomy" id="1935446"/>
    <lineage>
        <taxon>Bacteria</taxon>
        <taxon>Pseudomonadati</taxon>
        <taxon>Pseudomonadota</taxon>
        <taxon>Gammaproteobacteria</taxon>
        <taxon>Vibrionales</taxon>
        <taxon>Vibrionaceae</taxon>
        <taxon>Photobacterium</taxon>
    </lineage>
</organism>
<dbReference type="InterPro" id="IPR001188">
    <property type="entry name" value="Sperm_putr-bd"/>
</dbReference>
<dbReference type="SUPFAM" id="SSF53850">
    <property type="entry name" value="Periplasmic binding protein-like II"/>
    <property type="match status" value="1"/>
</dbReference>
<dbReference type="GO" id="GO:0015846">
    <property type="term" value="P:polyamine transport"/>
    <property type="evidence" value="ECO:0007669"/>
    <property type="project" value="InterPro"/>
</dbReference>